<reference evidence="3" key="1">
    <citation type="journal article" date="2019" name="Int. J. Syst. Evol. Microbiol.">
        <title>The Global Catalogue of Microorganisms (GCM) 10K type strain sequencing project: providing services to taxonomists for standard genome sequencing and annotation.</title>
        <authorList>
            <consortium name="The Broad Institute Genomics Platform"/>
            <consortium name="The Broad Institute Genome Sequencing Center for Infectious Disease"/>
            <person name="Wu L."/>
            <person name="Ma J."/>
        </authorList>
    </citation>
    <scope>NUCLEOTIDE SEQUENCE [LARGE SCALE GENOMIC DNA]</scope>
    <source>
        <strain evidence="3">CGMCC 1.16444</strain>
    </source>
</reference>
<comment type="caution">
    <text evidence="2">The sequence shown here is derived from an EMBL/GenBank/DDBJ whole genome shotgun (WGS) entry which is preliminary data.</text>
</comment>
<feature type="transmembrane region" description="Helical" evidence="1">
    <location>
        <begin position="121"/>
        <end position="141"/>
    </location>
</feature>
<gene>
    <name evidence="2" type="ORF">ACFPFW_12840</name>
</gene>
<keyword evidence="1" id="KW-0472">Membrane</keyword>
<dbReference type="Pfam" id="PF19540">
    <property type="entry name" value="DUF6064"/>
    <property type="match status" value="1"/>
</dbReference>
<proteinExistence type="predicted"/>
<feature type="transmembrane region" description="Helical" evidence="1">
    <location>
        <begin position="176"/>
        <end position="195"/>
    </location>
</feature>
<keyword evidence="1" id="KW-1133">Transmembrane helix</keyword>
<dbReference type="RefSeq" id="WP_114956870.1">
    <property type="nucleotide sequence ID" value="NZ_JBHSJF010000006.1"/>
</dbReference>
<dbReference type="InterPro" id="IPR045708">
    <property type="entry name" value="DUF6064"/>
</dbReference>
<sequence>MSEWWTYRLHDFLLFSPRVYWRVFELHNEAVWPLQILTMAAGVAILILLVRPRPRSHKIISFLMAMLWIWVAWSFLWNRYASINWAAPYVVPAFLIEAALFLWVGCYRGTLRFPGPGTRRAVGLGVVVYAVFVHPLVALFAGRPIEAAEVFGIAPDPTAIATLGLAVLVPRLGVGWFLVVIPALWCIASAVTLYALEAADGWIPLAAAGVAFGYQTWPRNVIKRPAH</sequence>
<dbReference type="Proteomes" id="UP001595796">
    <property type="component" value="Unassembled WGS sequence"/>
</dbReference>
<feature type="transmembrane region" description="Helical" evidence="1">
    <location>
        <begin position="147"/>
        <end position="169"/>
    </location>
</feature>
<feature type="transmembrane region" description="Helical" evidence="1">
    <location>
        <begin position="30"/>
        <end position="50"/>
    </location>
</feature>
<organism evidence="2 3">
    <name type="scientific">Flaviflagellibacter deserti</name>
    <dbReference type="NCBI Taxonomy" id="2267266"/>
    <lineage>
        <taxon>Bacteria</taxon>
        <taxon>Pseudomonadati</taxon>
        <taxon>Pseudomonadota</taxon>
        <taxon>Alphaproteobacteria</taxon>
        <taxon>Hyphomicrobiales</taxon>
        <taxon>Flaviflagellibacter</taxon>
    </lineage>
</organism>
<feature type="transmembrane region" description="Helical" evidence="1">
    <location>
        <begin position="89"/>
        <end position="109"/>
    </location>
</feature>
<protein>
    <submittedName>
        <fullName evidence="2">DUF6064 family protein</fullName>
    </submittedName>
</protein>
<keyword evidence="3" id="KW-1185">Reference proteome</keyword>
<keyword evidence="1" id="KW-0812">Transmembrane</keyword>
<accession>A0ABV9Z1K7</accession>
<evidence type="ECO:0000313" key="3">
    <source>
        <dbReference type="Proteomes" id="UP001595796"/>
    </source>
</evidence>
<evidence type="ECO:0000256" key="1">
    <source>
        <dbReference type="SAM" id="Phobius"/>
    </source>
</evidence>
<feature type="transmembrane region" description="Helical" evidence="1">
    <location>
        <begin position="59"/>
        <end position="77"/>
    </location>
</feature>
<name>A0ABV9Z1K7_9HYPH</name>
<dbReference type="EMBL" id="JBHSJF010000006">
    <property type="protein sequence ID" value="MFC5068895.1"/>
    <property type="molecule type" value="Genomic_DNA"/>
</dbReference>
<evidence type="ECO:0000313" key="2">
    <source>
        <dbReference type="EMBL" id="MFC5068895.1"/>
    </source>
</evidence>